<dbReference type="InterPro" id="IPR001873">
    <property type="entry name" value="ENaC"/>
</dbReference>
<reference evidence="14 15" key="1">
    <citation type="submission" date="2021-06" db="EMBL/GenBank/DDBJ databases">
        <title>Caerostris extrusa draft genome.</title>
        <authorList>
            <person name="Kono N."/>
            <person name="Arakawa K."/>
        </authorList>
    </citation>
    <scope>NUCLEOTIDE SEQUENCE [LARGE SCALE GENOMIC DNA]</scope>
</reference>
<evidence type="ECO:0000256" key="9">
    <source>
        <dbReference type="ARBA" id="ARBA00023136"/>
    </source>
</evidence>
<organism evidence="14 15">
    <name type="scientific">Caerostris extrusa</name>
    <name type="common">Bark spider</name>
    <name type="synonym">Caerostris bankana</name>
    <dbReference type="NCBI Taxonomy" id="172846"/>
    <lineage>
        <taxon>Eukaryota</taxon>
        <taxon>Metazoa</taxon>
        <taxon>Ecdysozoa</taxon>
        <taxon>Arthropoda</taxon>
        <taxon>Chelicerata</taxon>
        <taxon>Arachnida</taxon>
        <taxon>Araneae</taxon>
        <taxon>Araneomorphae</taxon>
        <taxon>Entelegynae</taxon>
        <taxon>Araneoidea</taxon>
        <taxon>Araneidae</taxon>
        <taxon>Caerostris</taxon>
    </lineage>
</organism>
<keyword evidence="4 12" id="KW-0894">Sodium channel</keyword>
<keyword evidence="15" id="KW-1185">Reference proteome</keyword>
<evidence type="ECO:0000256" key="1">
    <source>
        <dbReference type="ARBA" id="ARBA00004141"/>
    </source>
</evidence>
<dbReference type="EMBL" id="BPLR01011737">
    <property type="protein sequence ID" value="GIY48630.1"/>
    <property type="molecule type" value="Genomic_DNA"/>
</dbReference>
<accession>A0AAV4TQ73</accession>
<evidence type="ECO:0000256" key="4">
    <source>
        <dbReference type="ARBA" id="ARBA00022461"/>
    </source>
</evidence>
<evidence type="ECO:0000256" key="13">
    <source>
        <dbReference type="SAM" id="Phobius"/>
    </source>
</evidence>
<evidence type="ECO:0000256" key="3">
    <source>
        <dbReference type="ARBA" id="ARBA00022448"/>
    </source>
</evidence>
<keyword evidence="9 13" id="KW-0472">Membrane</keyword>
<proteinExistence type="inferred from homology"/>
<keyword evidence="7" id="KW-0915">Sodium</keyword>
<dbReference type="GO" id="GO:0005272">
    <property type="term" value="F:sodium channel activity"/>
    <property type="evidence" value="ECO:0007669"/>
    <property type="project" value="UniProtKB-KW"/>
</dbReference>
<evidence type="ECO:0000256" key="2">
    <source>
        <dbReference type="ARBA" id="ARBA00007193"/>
    </source>
</evidence>
<evidence type="ECO:0000313" key="14">
    <source>
        <dbReference type="EMBL" id="GIY48630.1"/>
    </source>
</evidence>
<comment type="subcellular location">
    <subcellularLocation>
        <location evidence="1">Membrane</location>
        <topology evidence="1">Multi-pass membrane protein</topology>
    </subcellularLocation>
</comment>
<gene>
    <name evidence="14" type="ORF">CEXT_259441</name>
</gene>
<comment type="similarity">
    <text evidence="2 12">Belongs to the amiloride-sensitive sodium channel (TC 1.A.6) family.</text>
</comment>
<evidence type="ECO:0000256" key="10">
    <source>
        <dbReference type="ARBA" id="ARBA00023201"/>
    </source>
</evidence>
<keyword evidence="10 12" id="KW-0739">Sodium transport</keyword>
<feature type="transmembrane region" description="Helical" evidence="13">
    <location>
        <begin position="60"/>
        <end position="85"/>
    </location>
</feature>
<evidence type="ECO:0000256" key="7">
    <source>
        <dbReference type="ARBA" id="ARBA00023053"/>
    </source>
</evidence>
<dbReference type="GO" id="GO:0016020">
    <property type="term" value="C:membrane"/>
    <property type="evidence" value="ECO:0007669"/>
    <property type="project" value="UniProtKB-SubCell"/>
</dbReference>
<evidence type="ECO:0000256" key="8">
    <source>
        <dbReference type="ARBA" id="ARBA00023065"/>
    </source>
</evidence>
<keyword evidence="8 12" id="KW-0406">Ion transport</keyword>
<dbReference type="Proteomes" id="UP001054945">
    <property type="component" value="Unassembled WGS sequence"/>
</dbReference>
<evidence type="ECO:0000256" key="11">
    <source>
        <dbReference type="ARBA" id="ARBA00023303"/>
    </source>
</evidence>
<evidence type="ECO:0000256" key="5">
    <source>
        <dbReference type="ARBA" id="ARBA00022692"/>
    </source>
</evidence>
<name>A0AAV4TQ73_CAEEX</name>
<protein>
    <submittedName>
        <fullName evidence="14">Uncharacterized protein</fullName>
    </submittedName>
</protein>
<comment type="caution">
    <text evidence="14">The sequence shown here is derived from an EMBL/GenBank/DDBJ whole genome shotgun (WGS) entry which is preliminary data.</text>
</comment>
<sequence>MSEFSFIVILLIPGGGRNWSEQRLSISKEPPKDVPNSPREQIVAVEDSSLWKIRRRPLKCIFKGGFAWQMIKSAIFVICCAFFFIQSAEFYNHYYTYPTITNIAIVAPENVTLPAITYCDKNIVERTRFCDVYPDSFSDAR</sequence>
<keyword evidence="3 12" id="KW-0813">Transport</keyword>
<keyword evidence="6 13" id="KW-1133">Transmembrane helix</keyword>
<keyword evidence="5 12" id="KW-0812">Transmembrane</keyword>
<evidence type="ECO:0000256" key="12">
    <source>
        <dbReference type="RuleBase" id="RU000679"/>
    </source>
</evidence>
<evidence type="ECO:0000313" key="15">
    <source>
        <dbReference type="Proteomes" id="UP001054945"/>
    </source>
</evidence>
<dbReference type="AlphaFoldDB" id="A0AAV4TQ73"/>
<evidence type="ECO:0000256" key="6">
    <source>
        <dbReference type="ARBA" id="ARBA00022989"/>
    </source>
</evidence>
<keyword evidence="11 12" id="KW-0407">Ion channel</keyword>
<dbReference type="Pfam" id="PF00858">
    <property type="entry name" value="ASC"/>
    <property type="match status" value="1"/>
</dbReference>